<reference evidence="10" key="2">
    <citation type="submission" date="2016-06" db="UniProtKB">
        <authorList>
            <consortium name="WormBaseParasite"/>
        </authorList>
    </citation>
    <scope>IDENTIFICATION</scope>
</reference>
<dbReference type="SUPFAM" id="SSF53613">
    <property type="entry name" value="Ribokinase-like"/>
    <property type="match status" value="1"/>
</dbReference>
<dbReference type="GO" id="GO:0005524">
    <property type="term" value="F:ATP binding"/>
    <property type="evidence" value="ECO:0007669"/>
    <property type="project" value="UniProtKB-KW"/>
</dbReference>
<name>A0A183C9H3_GLOPA</name>
<dbReference type="PROSITE" id="PS51383">
    <property type="entry name" value="YJEF_C_3"/>
    <property type="match status" value="1"/>
</dbReference>
<keyword evidence="5 7" id="KW-0456">Lyase</keyword>
<dbReference type="AlphaFoldDB" id="A0A183C9H3"/>
<evidence type="ECO:0000313" key="9">
    <source>
        <dbReference type="Proteomes" id="UP000050741"/>
    </source>
</evidence>
<feature type="binding site" evidence="7">
    <location>
        <position position="209"/>
    </location>
    <ligand>
        <name>(6S)-NADPHX</name>
        <dbReference type="ChEBI" id="CHEBI:64076"/>
    </ligand>
</feature>
<dbReference type="Gene3D" id="3.40.1190.20">
    <property type="match status" value="2"/>
</dbReference>
<keyword evidence="4 7" id="KW-0520">NAD</keyword>
<accession>A0A183C9H3</accession>
<protein>
    <recommendedName>
        <fullName evidence="7">ATP-dependent (S)-NAD(P)H-hydrate dehydratase</fullName>
        <ecNumber evidence="7">4.2.1.93</ecNumber>
    </recommendedName>
    <alternativeName>
        <fullName evidence="7">ATP-dependent NAD(P)HX dehydratase</fullName>
    </alternativeName>
</protein>
<evidence type="ECO:0000256" key="2">
    <source>
        <dbReference type="ARBA" id="ARBA00022840"/>
    </source>
</evidence>
<keyword evidence="9" id="KW-1185">Reference proteome</keyword>
<evidence type="ECO:0000256" key="5">
    <source>
        <dbReference type="ARBA" id="ARBA00023239"/>
    </source>
</evidence>
<comment type="function">
    <text evidence="7">Catalyzes the dehydration of the S-form of NAD(P)HX at the expense of ATP, which is converted to ADP. Together with NAD(P)HX epimerase, which catalyzes the epimerization of the S- and R-forms, the enzyme allows the repair of both epimers of NAD(P)HX, a damaged form of NAD(P)H that is a result of enzymatic or heat-dependent hydration.</text>
</comment>
<reference evidence="9" key="1">
    <citation type="submission" date="2014-05" db="EMBL/GenBank/DDBJ databases">
        <title>The genome and life-stage specific transcriptomes of Globodera pallida elucidate key aspects of plant parasitism by a cyst nematode.</title>
        <authorList>
            <person name="Cotton J.A."/>
            <person name="Lilley C.J."/>
            <person name="Jones L.M."/>
            <person name="Kikuchi T."/>
            <person name="Reid A.J."/>
            <person name="Thorpe P."/>
            <person name="Tsai I.J."/>
            <person name="Beasley H."/>
            <person name="Blok V."/>
            <person name="Cock P.J.A."/>
            <person name="Van den Akker S.E."/>
            <person name="Holroyd N."/>
            <person name="Hunt M."/>
            <person name="Mantelin S."/>
            <person name="Naghra H."/>
            <person name="Pain A."/>
            <person name="Palomares-Rius J.E."/>
            <person name="Zarowiecki M."/>
            <person name="Berriman M."/>
            <person name="Jones J.T."/>
            <person name="Urwin P.E."/>
        </authorList>
    </citation>
    <scope>NUCLEOTIDE SEQUENCE [LARGE SCALE GENOMIC DNA]</scope>
    <source>
        <strain evidence="9">Lindley</strain>
    </source>
</reference>
<dbReference type="HAMAP" id="MF_01965">
    <property type="entry name" value="NADHX_dehydratase"/>
    <property type="match status" value="1"/>
</dbReference>
<dbReference type="EC" id="4.2.1.93" evidence="7"/>
<evidence type="ECO:0000256" key="1">
    <source>
        <dbReference type="ARBA" id="ARBA00022741"/>
    </source>
</evidence>
<evidence type="ECO:0000256" key="6">
    <source>
        <dbReference type="ARBA" id="ARBA00047472"/>
    </source>
</evidence>
<dbReference type="GO" id="GO:0046496">
    <property type="term" value="P:nicotinamide nucleotide metabolic process"/>
    <property type="evidence" value="ECO:0007669"/>
    <property type="project" value="UniProtKB-UniRule"/>
</dbReference>
<feature type="binding site" evidence="7">
    <location>
        <begin position="148"/>
        <end position="154"/>
    </location>
    <ligand>
        <name>(6S)-NADPHX</name>
        <dbReference type="ChEBI" id="CHEBI:64076"/>
    </ligand>
</feature>
<evidence type="ECO:0000313" key="10">
    <source>
        <dbReference type="WBParaSite" id="GPLIN_000952100"/>
    </source>
</evidence>
<feature type="binding site" evidence="7">
    <location>
        <position position="104"/>
    </location>
    <ligand>
        <name>(6S)-NADPHX</name>
        <dbReference type="ChEBI" id="CHEBI:64076"/>
    </ligand>
</feature>
<dbReference type="PANTHER" id="PTHR12592">
    <property type="entry name" value="ATP-DEPENDENT (S)-NAD(P)H-HYDRATE DEHYDRATASE FAMILY MEMBER"/>
    <property type="match status" value="1"/>
</dbReference>
<dbReference type="InterPro" id="IPR000631">
    <property type="entry name" value="CARKD"/>
</dbReference>
<dbReference type="Pfam" id="PF01256">
    <property type="entry name" value="Carb_kinase"/>
    <property type="match status" value="2"/>
</dbReference>
<evidence type="ECO:0000259" key="8">
    <source>
        <dbReference type="PROSITE" id="PS51383"/>
    </source>
</evidence>
<dbReference type="InterPro" id="IPR029056">
    <property type="entry name" value="Ribokinase-like"/>
</dbReference>
<dbReference type="GO" id="GO:0110051">
    <property type="term" value="P:metabolite repair"/>
    <property type="evidence" value="ECO:0007669"/>
    <property type="project" value="TreeGrafter"/>
</dbReference>
<keyword evidence="3" id="KW-0521">NADP</keyword>
<dbReference type="CDD" id="cd01171">
    <property type="entry name" value="YXKO-related"/>
    <property type="match status" value="1"/>
</dbReference>
<keyword evidence="1 7" id="KW-0547">Nucleotide-binding</keyword>
<feature type="domain" description="YjeF C-terminal" evidence="8">
    <location>
        <begin position="8"/>
        <end position="278"/>
    </location>
</feature>
<proteinExistence type="inferred from homology"/>
<feature type="binding site" evidence="7">
    <location>
        <begin position="199"/>
        <end position="208"/>
    </location>
    <ligand>
        <name>ATP</name>
        <dbReference type="ChEBI" id="CHEBI:30616"/>
    </ligand>
</feature>
<comment type="cofactor">
    <cofactor evidence="7">
        <name>Mg(2+)</name>
        <dbReference type="ChEBI" id="CHEBI:18420"/>
    </cofactor>
</comment>
<feature type="binding site" evidence="7">
    <location>
        <begin position="178"/>
        <end position="182"/>
    </location>
    <ligand>
        <name>ATP</name>
        <dbReference type="ChEBI" id="CHEBI:30616"/>
    </ligand>
</feature>
<comment type="catalytic activity">
    <reaction evidence="6 7">
        <text>(6S)-NADPHX + ATP = ADP + phosphate + NADPH + H(+)</text>
        <dbReference type="Rhea" id="RHEA:32231"/>
        <dbReference type="ChEBI" id="CHEBI:15378"/>
        <dbReference type="ChEBI" id="CHEBI:30616"/>
        <dbReference type="ChEBI" id="CHEBI:43474"/>
        <dbReference type="ChEBI" id="CHEBI:57783"/>
        <dbReference type="ChEBI" id="CHEBI:64076"/>
        <dbReference type="ChEBI" id="CHEBI:456216"/>
        <dbReference type="EC" id="4.2.1.93"/>
    </reaction>
</comment>
<evidence type="ECO:0000256" key="3">
    <source>
        <dbReference type="ARBA" id="ARBA00022857"/>
    </source>
</evidence>
<dbReference type="WBParaSite" id="GPLIN_000952100">
    <property type="protein sequence ID" value="GPLIN_000952100"/>
    <property type="gene ID" value="GPLIN_000952100"/>
</dbReference>
<dbReference type="PANTHER" id="PTHR12592:SF0">
    <property type="entry name" value="ATP-DEPENDENT (S)-NAD(P)H-HYDRATE DEHYDRATASE"/>
    <property type="match status" value="1"/>
</dbReference>
<evidence type="ECO:0000256" key="4">
    <source>
        <dbReference type="ARBA" id="ARBA00023027"/>
    </source>
</evidence>
<sequence length="286" mass="31214">MSLVDPDRMALLKRLFPVLGKHLRKGDCGKIGVIGGSPEYTGAPYFASITPMKIGADLTFVYAHPDAAGVIKSYSPEMIVYPSTDFATNRHSIDRLDALVFGPGLALFGNRCGRTFLHQRLFGAVQRMQKQCDHHAQPQRLFTQMYPNQKEIDSEDLAIQRKLTDQLASSLNVTVMRKGENDIISNGSDVQSRVGRAETSSRRCGGQGDILGGATALFAFWAKKASGSDVYLTEHLLDGAEAASFLVRSASLLAFQAVGRPMNAADVVEHINPVVRHIDNTDDFTS</sequence>
<keyword evidence="7" id="KW-0597">Phosphoprotein</keyword>
<dbReference type="Proteomes" id="UP000050741">
    <property type="component" value="Unassembled WGS sequence"/>
</dbReference>
<evidence type="ECO:0000256" key="7">
    <source>
        <dbReference type="HAMAP-Rule" id="MF_03157"/>
    </source>
</evidence>
<dbReference type="GO" id="GO:0047453">
    <property type="term" value="F:ATP-dependent NAD(P)H-hydrate dehydratase activity"/>
    <property type="evidence" value="ECO:0007669"/>
    <property type="project" value="UniProtKB-UniRule"/>
</dbReference>
<comment type="catalytic activity">
    <reaction evidence="7">
        <text>(6S)-NADHX + ATP = ADP + phosphate + NADH + H(+)</text>
        <dbReference type="Rhea" id="RHEA:19017"/>
        <dbReference type="ChEBI" id="CHEBI:15378"/>
        <dbReference type="ChEBI" id="CHEBI:30616"/>
        <dbReference type="ChEBI" id="CHEBI:43474"/>
        <dbReference type="ChEBI" id="CHEBI:57945"/>
        <dbReference type="ChEBI" id="CHEBI:64074"/>
        <dbReference type="ChEBI" id="CHEBI:456216"/>
        <dbReference type="EC" id="4.2.1.93"/>
    </reaction>
</comment>
<comment type="similarity">
    <text evidence="7">Belongs to the NnrD/CARKD family.</text>
</comment>
<keyword evidence="2 7" id="KW-0067">ATP-binding</keyword>
<organism evidence="9 10">
    <name type="scientific">Globodera pallida</name>
    <name type="common">Potato cyst nematode worm</name>
    <name type="synonym">Heterodera pallida</name>
    <dbReference type="NCBI Taxonomy" id="36090"/>
    <lineage>
        <taxon>Eukaryota</taxon>
        <taxon>Metazoa</taxon>
        <taxon>Ecdysozoa</taxon>
        <taxon>Nematoda</taxon>
        <taxon>Chromadorea</taxon>
        <taxon>Rhabditida</taxon>
        <taxon>Tylenchina</taxon>
        <taxon>Tylenchomorpha</taxon>
        <taxon>Tylenchoidea</taxon>
        <taxon>Heteroderidae</taxon>
        <taxon>Heteroderinae</taxon>
        <taxon>Globodera</taxon>
    </lineage>
</organism>